<evidence type="ECO:0000313" key="2">
    <source>
        <dbReference type="EMBL" id="RDH18555.1"/>
    </source>
</evidence>
<dbReference type="AlphaFoldDB" id="A0A370BWX3"/>
<evidence type="ECO:0000313" key="3">
    <source>
        <dbReference type="Proteomes" id="UP000253845"/>
    </source>
</evidence>
<organism evidence="2 3">
    <name type="scientific">Aspergillus niger ATCC 13496</name>
    <dbReference type="NCBI Taxonomy" id="1353008"/>
    <lineage>
        <taxon>Eukaryota</taxon>
        <taxon>Fungi</taxon>
        <taxon>Dikarya</taxon>
        <taxon>Ascomycota</taxon>
        <taxon>Pezizomycotina</taxon>
        <taxon>Eurotiomycetes</taxon>
        <taxon>Eurotiomycetidae</taxon>
        <taxon>Eurotiales</taxon>
        <taxon>Aspergillaceae</taxon>
        <taxon>Aspergillus</taxon>
        <taxon>Aspergillus subgen. Circumdati</taxon>
    </lineage>
</organism>
<feature type="region of interest" description="Disordered" evidence="1">
    <location>
        <begin position="166"/>
        <end position="191"/>
    </location>
</feature>
<feature type="compositionally biased region" description="Basic and acidic residues" evidence="1">
    <location>
        <begin position="72"/>
        <end position="81"/>
    </location>
</feature>
<feature type="region of interest" description="Disordered" evidence="1">
    <location>
        <begin position="1"/>
        <end position="23"/>
    </location>
</feature>
<feature type="region of interest" description="Disordered" evidence="1">
    <location>
        <begin position="54"/>
        <end position="94"/>
    </location>
</feature>
<evidence type="ECO:0000256" key="1">
    <source>
        <dbReference type="SAM" id="MobiDB-lite"/>
    </source>
</evidence>
<name>A0A370BWX3_ASPNG</name>
<feature type="compositionally biased region" description="Low complexity" evidence="1">
    <location>
        <begin position="58"/>
        <end position="71"/>
    </location>
</feature>
<dbReference type="EMBL" id="KZ851923">
    <property type="protein sequence ID" value="RDH18555.1"/>
    <property type="molecule type" value="Genomic_DNA"/>
</dbReference>
<dbReference type="Proteomes" id="UP000253845">
    <property type="component" value="Unassembled WGS sequence"/>
</dbReference>
<protein>
    <submittedName>
        <fullName evidence="2">Uncharacterized protein</fullName>
    </submittedName>
</protein>
<proteinExistence type="predicted"/>
<dbReference type="VEuPathDB" id="FungiDB:M747DRAFT_73963"/>
<gene>
    <name evidence="2" type="ORF">M747DRAFT_73963</name>
</gene>
<reference evidence="2 3" key="1">
    <citation type="submission" date="2018-07" db="EMBL/GenBank/DDBJ databases">
        <title>Section-level genome sequencing of Aspergillus section Nigri to investigate inter- and intra-species variation.</title>
        <authorList>
            <consortium name="DOE Joint Genome Institute"/>
            <person name="Vesth T.C."/>
            <person name="Nybo J.L."/>
            <person name="Theobald S."/>
            <person name="Frisvad J.C."/>
            <person name="Larsen T.O."/>
            <person name="Nielsen K.F."/>
            <person name="Hoof J.B."/>
            <person name="Brandl J."/>
            <person name="Salamov A."/>
            <person name="Riley R."/>
            <person name="Gladden J.M."/>
            <person name="Phatale P."/>
            <person name="Nielsen M.T."/>
            <person name="Lyhne E.K."/>
            <person name="Kogle M.E."/>
            <person name="Strasser K."/>
            <person name="McDonnell E."/>
            <person name="Barry K."/>
            <person name="Clum A."/>
            <person name="Chen C."/>
            <person name="Nolan M."/>
            <person name="Sandor L."/>
            <person name="Kuo A."/>
            <person name="Lipzen A."/>
            <person name="Hainaut M."/>
            <person name="Drula E."/>
            <person name="Tsang A."/>
            <person name="Magnuson J.K."/>
            <person name="Henrissat B."/>
            <person name="Wiebenga A."/>
            <person name="Simmons B.A."/>
            <person name="Makela M.R."/>
            <person name="De vries R.P."/>
            <person name="Grigoriev I.V."/>
            <person name="Mortensen U.H."/>
            <person name="Baker S.E."/>
            <person name="Andersen M.R."/>
        </authorList>
    </citation>
    <scope>NUCLEOTIDE SEQUENCE [LARGE SCALE GENOMIC DNA]</scope>
    <source>
        <strain evidence="2 3">ATCC 13496</strain>
    </source>
</reference>
<feature type="compositionally biased region" description="Basic residues" evidence="1">
    <location>
        <begin position="1"/>
        <end position="14"/>
    </location>
</feature>
<sequence length="191" mass="18976">MPKKGGKNKGKGKKGGGAAAAAKKAVDVQNNVAPANEVEETVPKSDSEIEAVATEAGVTDTTVPETVVPETATKEESDVKAGADLGVTTAPETTVPEIVAKGGSEAAAAETGPAVTAVPEATVTDTTAPVPAVAPPVNFTEEASNAVNTAFPKVNDGITDDAALKTKTAQEETVEEGTSKLSSTVAHVAQG</sequence>
<accession>A0A370BWX3</accession>